<evidence type="ECO:0000313" key="3">
    <source>
        <dbReference type="EMBL" id="ASI98737.1"/>
    </source>
</evidence>
<proteinExistence type="predicted"/>
<feature type="compositionally biased region" description="Acidic residues" evidence="1">
    <location>
        <begin position="95"/>
        <end position="104"/>
    </location>
</feature>
<keyword evidence="2" id="KW-0812">Transmembrane</keyword>
<organism evidence="3 4">
    <name type="scientific">Thermococcus celer Vu 13 = JCM 8558</name>
    <dbReference type="NCBI Taxonomy" id="1293037"/>
    <lineage>
        <taxon>Archaea</taxon>
        <taxon>Methanobacteriati</taxon>
        <taxon>Methanobacteriota</taxon>
        <taxon>Thermococci</taxon>
        <taxon>Thermococcales</taxon>
        <taxon>Thermococcaceae</taxon>
        <taxon>Thermococcus</taxon>
    </lineage>
</organism>
<accession>A0A218P1F4</accession>
<protein>
    <submittedName>
        <fullName evidence="3">Uncharacterized protein</fullName>
    </submittedName>
</protein>
<gene>
    <name evidence="3" type="ORF">A3L02_03740</name>
</gene>
<evidence type="ECO:0000256" key="1">
    <source>
        <dbReference type="SAM" id="MobiDB-lite"/>
    </source>
</evidence>
<feature type="region of interest" description="Disordered" evidence="1">
    <location>
        <begin position="71"/>
        <end position="111"/>
    </location>
</feature>
<reference evidence="3 4" key="1">
    <citation type="submission" date="2016-03" db="EMBL/GenBank/DDBJ databases">
        <title>Complete genome sequence of Thermococcus celer.</title>
        <authorList>
            <person name="Oger P.M."/>
        </authorList>
    </citation>
    <scope>NUCLEOTIDE SEQUENCE [LARGE SCALE GENOMIC DNA]</scope>
    <source>
        <strain evidence="3 4">Vu 13</strain>
    </source>
</reference>
<dbReference type="EMBL" id="CP014854">
    <property type="protein sequence ID" value="ASI98737.1"/>
    <property type="molecule type" value="Genomic_DNA"/>
</dbReference>
<sequence>MEERDKRLIEYSVEAVIMAWLAYLFFYQNFLLYRWHRGLPLPSRWPFALLGIVTGGMFLWYELVKLERELETEGETRPPVARSIAPNGGEKEGGEDPGDGEDGDVTVKKGG</sequence>
<keyword evidence="2" id="KW-0472">Membrane</keyword>
<dbReference type="KEGG" id="tce:A3L02_03740"/>
<keyword evidence="2" id="KW-1133">Transmembrane helix</keyword>
<evidence type="ECO:0000256" key="2">
    <source>
        <dbReference type="SAM" id="Phobius"/>
    </source>
</evidence>
<feature type="transmembrane region" description="Helical" evidence="2">
    <location>
        <begin position="12"/>
        <end position="33"/>
    </location>
</feature>
<dbReference type="Proteomes" id="UP000197156">
    <property type="component" value="Chromosome"/>
</dbReference>
<dbReference type="AlphaFoldDB" id="A0A218P1F4"/>
<evidence type="ECO:0000313" key="4">
    <source>
        <dbReference type="Proteomes" id="UP000197156"/>
    </source>
</evidence>
<keyword evidence="4" id="KW-1185">Reference proteome</keyword>
<name>A0A218P1F4_THECE</name>
<feature type="transmembrane region" description="Helical" evidence="2">
    <location>
        <begin position="45"/>
        <end position="64"/>
    </location>
</feature>